<dbReference type="InterPro" id="IPR028082">
    <property type="entry name" value="Peripla_BP_I"/>
</dbReference>
<dbReference type="RefSeq" id="WP_086595239.1">
    <property type="nucleotide sequence ID" value="NZ_MTSE01000008.1"/>
</dbReference>
<reference evidence="7 8" key="1">
    <citation type="submission" date="2017-01" db="EMBL/GenBank/DDBJ databases">
        <title>A new Hymenobacter.</title>
        <authorList>
            <person name="Liang Y."/>
            <person name="Feng F."/>
        </authorList>
    </citation>
    <scope>NUCLEOTIDE SEQUENCE [LARGE SCALE GENOMIC DNA]</scope>
    <source>
        <strain evidence="7">MIMBbqt21</strain>
    </source>
</reference>
<dbReference type="PANTHER" id="PTHR30146:SF109">
    <property type="entry name" value="HTH-TYPE TRANSCRIPTIONAL REGULATOR GALS"/>
    <property type="match status" value="1"/>
</dbReference>
<dbReference type="AlphaFoldDB" id="A0A243WBG2"/>
<evidence type="ECO:0000259" key="5">
    <source>
        <dbReference type="PROSITE" id="PS50932"/>
    </source>
</evidence>
<dbReference type="Gene3D" id="3.40.50.2300">
    <property type="match status" value="2"/>
</dbReference>
<dbReference type="PROSITE" id="PS50943">
    <property type="entry name" value="HTH_CROC1"/>
    <property type="match status" value="1"/>
</dbReference>
<dbReference type="EMBL" id="MTSE01000008">
    <property type="protein sequence ID" value="OUJ72945.1"/>
    <property type="molecule type" value="Genomic_DNA"/>
</dbReference>
<protein>
    <submittedName>
        <fullName evidence="7">Uncharacterized protein</fullName>
    </submittedName>
</protein>
<sequence>MASRTKKDKEIVSSPVSMADLARELGVSMTTISRALSDHHSIGPATKLKVQKLAKKLNYQPNHLAAALRKGKSKLLGVVVPYIEGRFFPSVVHGIETVARKAGYSVVMCQSNEDAAQERHNIDTLLNAQVAGILVSLARTTNDFRHFDKVRRRGIPLVFFDRVMTGDDVNAVVLNDRAGAYQSTRHLLEQGCRRIAHFTGPQHLNIYQTRRQGYLDALQSYSIAPDEELIAYFDMSQEQGAEEMARLLALPNPPDAVFAAGDSSILGALQYLKSQGLRVPEDVALAGFSNEAFTSITEPMLTSVDQRCEEMGQAAVRLFLELVESKGTPFSQRQVVLQPELFVRGSSLHTPATGASPKKKAAVEQHS</sequence>
<dbReference type="CDD" id="cd01392">
    <property type="entry name" value="HTH_LacI"/>
    <property type="match status" value="1"/>
</dbReference>
<dbReference type="InterPro" id="IPR010982">
    <property type="entry name" value="Lambda_DNA-bd_dom_sf"/>
</dbReference>
<name>A0A243WBG2_9BACT</name>
<dbReference type="Gene3D" id="1.10.260.40">
    <property type="entry name" value="lambda repressor-like DNA-binding domains"/>
    <property type="match status" value="1"/>
</dbReference>
<keyword evidence="8" id="KW-1185">Reference proteome</keyword>
<feature type="region of interest" description="Disordered" evidence="4">
    <location>
        <begin position="347"/>
        <end position="367"/>
    </location>
</feature>
<dbReference type="SMART" id="SM00354">
    <property type="entry name" value="HTH_LACI"/>
    <property type="match status" value="1"/>
</dbReference>
<dbReference type="PROSITE" id="PS50932">
    <property type="entry name" value="HTH_LACI_2"/>
    <property type="match status" value="1"/>
</dbReference>
<evidence type="ECO:0000256" key="1">
    <source>
        <dbReference type="ARBA" id="ARBA00023015"/>
    </source>
</evidence>
<organism evidence="7 8">
    <name type="scientific">Hymenobacter crusticola</name>
    <dbReference type="NCBI Taxonomy" id="1770526"/>
    <lineage>
        <taxon>Bacteria</taxon>
        <taxon>Pseudomonadati</taxon>
        <taxon>Bacteroidota</taxon>
        <taxon>Cytophagia</taxon>
        <taxon>Cytophagales</taxon>
        <taxon>Hymenobacteraceae</taxon>
        <taxon>Hymenobacter</taxon>
    </lineage>
</organism>
<accession>A0A243WBG2</accession>
<comment type="caution">
    <text evidence="7">The sequence shown here is derived from an EMBL/GenBank/DDBJ whole genome shotgun (WGS) entry which is preliminary data.</text>
</comment>
<dbReference type="GO" id="GO:0000976">
    <property type="term" value="F:transcription cis-regulatory region binding"/>
    <property type="evidence" value="ECO:0007669"/>
    <property type="project" value="TreeGrafter"/>
</dbReference>
<feature type="domain" description="HTH lacI-type" evidence="5">
    <location>
        <begin position="16"/>
        <end position="70"/>
    </location>
</feature>
<evidence type="ECO:0000313" key="7">
    <source>
        <dbReference type="EMBL" id="OUJ72945.1"/>
    </source>
</evidence>
<dbReference type="SUPFAM" id="SSF53822">
    <property type="entry name" value="Periplasmic binding protein-like I"/>
    <property type="match status" value="1"/>
</dbReference>
<keyword evidence="2" id="KW-0238">DNA-binding</keyword>
<dbReference type="Pfam" id="PF00356">
    <property type="entry name" value="LacI"/>
    <property type="match status" value="1"/>
</dbReference>
<dbReference type="CDD" id="cd06267">
    <property type="entry name" value="PBP1_LacI_sugar_binding-like"/>
    <property type="match status" value="1"/>
</dbReference>
<dbReference type="GO" id="GO:0003700">
    <property type="term" value="F:DNA-binding transcription factor activity"/>
    <property type="evidence" value="ECO:0007669"/>
    <property type="project" value="TreeGrafter"/>
</dbReference>
<dbReference type="InterPro" id="IPR001387">
    <property type="entry name" value="Cro/C1-type_HTH"/>
</dbReference>
<gene>
    <name evidence="7" type="ORF">BXP70_16745</name>
</gene>
<evidence type="ECO:0000313" key="8">
    <source>
        <dbReference type="Proteomes" id="UP000194873"/>
    </source>
</evidence>
<evidence type="ECO:0000256" key="3">
    <source>
        <dbReference type="ARBA" id="ARBA00023163"/>
    </source>
</evidence>
<evidence type="ECO:0000259" key="6">
    <source>
        <dbReference type="PROSITE" id="PS50943"/>
    </source>
</evidence>
<proteinExistence type="predicted"/>
<dbReference type="OrthoDB" id="891936at2"/>
<dbReference type="Pfam" id="PF13377">
    <property type="entry name" value="Peripla_BP_3"/>
    <property type="match status" value="1"/>
</dbReference>
<dbReference type="SUPFAM" id="SSF47413">
    <property type="entry name" value="lambda repressor-like DNA-binding domains"/>
    <property type="match status" value="1"/>
</dbReference>
<evidence type="ECO:0000256" key="4">
    <source>
        <dbReference type="SAM" id="MobiDB-lite"/>
    </source>
</evidence>
<keyword evidence="1" id="KW-0805">Transcription regulation</keyword>
<dbReference type="InterPro" id="IPR000843">
    <property type="entry name" value="HTH_LacI"/>
</dbReference>
<dbReference type="InterPro" id="IPR046335">
    <property type="entry name" value="LacI/GalR-like_sensor"/>
</dbReference>
<dbReference type="Proteomes" id="UP000194873">
    <property type="component" value="Unassembled WGS sequence"/>
</dbReference>
<keyword evidence="3" id="KW-0804">Transcription</keyword>
<dbReference type="PANTHER" id="PTHR30146">
    <property type="entry name" value="LACI-RELATED TRANSCRIPTIONAL REPRESSOR"/>
    <property type="match status" value="1"/>
</dbReference>
<evidence type="ECO:0000256" key="2">
    <source>
        <dbReference type="ARBA" id="ARBA00023125"/>
    </source>
</evidence>
<feature type="domain" description="HTH cro/C1-type" evidence="6">
    <location>
        <begin position="17"/>
        <end position="64"/>
    </location>
</feature>